<name>X6P878_RETFI</name>
<reference evidence="1 2" key="1">
    <citation type="journal article" date="2013" name="Curr. Biol.">
        <title>The Genome of the Foraminiferan Reticulomyxa filosa.</title>
        <authorList>
            <person name="Glockner G."/>
            <person name="Hulsmann N."/>
            <person name="Schleicher M."/>
            <person name="Noegel A.A."/>
            <person name="Eichinger L."/>
            <person name="Gallinger C."/>
            <person name="Pawlowski J."/>
            <person name="Sierra R."/>
            <person name="Euteneuer U."/>
            <person name="Pillet L."/>
            <person name="Moustafa A."/>
            <person name="Platzer M."/>
            <person name="Groth M."/>
            <person name="Szafranski K."/>
            <person name="Schliwa M."/>
        </authorList>
    </citation>
    <scope>NUCLEOTIDE SEQUENCE [LARGE SCALE GENOMIC DNA]</scope>
</reference>
<evidence type="ECO:0000313" key="2">
    <source>
        <dbReference type="Proteomes" id="UP000023152"/>
    </source>
</evidence>
<dbReference type="AlphaFoldDB" id="X6P878"/>
<gene>
    <name evidence="1" type="ORF">RFI_02816</name>
</gene>
<dbReference type="EMBL" id="ASPP01002720">
    <property type="protein sequence ID" value="ETO34279.1"/>
    <property type="molecule type" value="Genomic_DNA"/>
</dbReference>
<sequence length="188" mass="21967">MCFRSKAFDIVLCVEDNTISIIHACVQFGYTKRIYLIEKPLEMRSLKDLNGEDPILYIEIPDNRLNYSLYELCYPKTSSFWSKKKSDDSEKQEFLWSLVNDPDKWKNLQLGDILDIKVCLKARTPNAAKVDVHLIPWYERWDDKRLREIGQVSFHAKKKQHLLQKTSYGASTHSSSFGYGNSKPEQIL</sequence>
<accession>X6P878</accession>
<proteinExistence type="predicted"/>
<keyword evidence="2" id="KW-1185">Reference proteome</keyword>
<organism evidence="1 2">
    <name type="scientific">Reticulomyxa filosa</name>
    <dbReference type="NCBI Taxonomy" id="46433"/>
    <lineage>
        <taxon>Eukaryota</taxon>
        <taxon>Sar</taxon>
        <taxon>Rhizaria</taxon>
        <taxon>Retaria</taxon>
        <taxon>Foraminifera</taxon>
        <taxon>Monothalamids</taxon>
        <taxon>Reticulomyxidae</taxon>
        <taxon>Reticulomyxa</taxon>
    </lineage>
</organism>
<comment type="caution">
    <text evidence="1">The sequence shown here is derived from an EMBL/GenBank/DDBJ whole genome shotgun (WGS) entry which is preliminary data.</text>
</comment>
<protein>
    <submittedName>
        <fullName evidence="1">Uncharacterized protein</fullName>
    </submittedName>
</protein>
<dbReference type="Proteomes" id="UP000023152">
    <property type="component" value="Unassembled WGS sequence"/>
</dbReference>
<evidence type="ECO:0000313" key="1">
    <source>
        <dbReference type="EMBL" id="ETO34279.1"/>
    </source>
</evidence>